<evidence type="ECO:0000313" key="3">
    <source>
        <dbReference type="Ensembl" id="ENSCCRP00010009302.1"/>
    </source>
</evidence>
<dbReference type="Proteomes" id="UP000694427">
    <property type="component" value="Unplaced"/>
</dbReference>
<feature type="compositionally biased region" description="Basic residues" evidence="2">
    <location>
        <begin position="201"/>
        <end position="228"/>
    </location>
</feature>
<feature type="region of interest" description="Disordered" evidence="2">
    <location>
        <begin position="252"/>
        <end position="283"/>
    </location>
</feature>
<evidence type="ECO:0000256" key="1">
    <source>
        <dbReference type="ARBA" id="ARBA00008839"/>
    </source>
</evidence>
<evidence type="ECO:0000313" key="4">
    <source>
        <dbReference type="Proteomes" id="UP000694427"/>
    </source>
</evidence>
<keyword evidence="4" id="KW-1185">Reference proteome</keyword>
<reference evidence="3" key="2">
    <citation type="submission" date="2025-09" db="UniProtKB">
        <authorList>
            <consortium name="Ensembl"/>
        </authorList>
    </citation>
    <scope>IDENTIFICATION</scope>
</reference>
<name>A0A8C1I9M2_CYPCA</name>
<protein>
    <submittedName>
        <fullName evidence="3">Discs, large (Drosophila) homolog-associated protein 2b</fullName>
    </submittedName>
</protein>
<comment type="similarity">
    <text evidence="1">Belongs to the SAPAP family.</text>
</comment>
<sequence>MKGLSGGRVPHQIPTLPPCGLVECEHLHDLHGMHVSDLRHSYLLSPTETYAMDFHHRLSPRSSIHSDCMIMSPVALTSTAPADHISSSTFPRMHYNSQYYDPAAREDCAAITTSATSAASNRIPTNLLDQFEKQFPLHRDGFHTLQYQRTSAGPGGEQRSESPGRIRHLVHSVQKLFTKSHSLEGSSKMNGTKGDSGGGGSHHHHHGNHHSSKHGSKRSKSKERRHRSGTGGWWSSDDNLDSDSTYRTASALSRHHHEHVGHSFPESMHTHFGDHSLKTSKSNNDVKCSACEGLSMAPEEKYMKRSSWSTLTVSQAKEAYRKSSLNLEKPMMHQDLKPSFRSSHYLQVPQDEWGGYPGIENEDEIPCRRMRSSSYVKAMGDDDSGESDTSPKTSPQKTVRSDALVLKSAMQRPHIDTQSVSLDPATNFNPPQFRSRNQSYMRAVSTFSQASCVSQVSETEVNGQFESVCESVFSEVESQAVEALDLPGSFRTRSHSYLRAIQAGYSQDDDCLPSMTSSTVTSTLRSTTAVVTYTPDYKKTPPPVPPRSTTKPLISVTAQSSTESMQDAYHEGRPSRGVIWAPDSFGRVIYNSADSLDSAKAVTLTMETASKRLTSAGSYSSVQTCDKAILVSKAEEYLKTPRSSIGIQVEAATDSETDSKGLPQYQSVGIQVEDEKRLGRFKRSNSVTTAVQADLELEGFPSTEDKSLQFGGFHRHSEPSTPTQYNMVRTVRTQGLFSYREDYRPSSGPPSPQPEPWLVEPSLEAAESGRVSPLRHDGSWFMQLLHRETKRMEGWCKDMEREKFQQFYWLCQQNLDPSAMPRPTAQDLAGFWDLLQLSIDDVTAKFDELQQIKTNEWRIVESPEKKERKWPPPVTKRPPKGRGAVMRERSLDLQDRQRQEARRRLLAAKRAASFRQSSATERADSIEIYIPEAQTRL</sequence>
<dbReference type="GO" id="GO:0023052">
    <property type="term" value="P:signaling"/>
    <property type="evidence" value="ECO:0007669"/>
    <property type="project" value="InterPro"/>
</dbReference>
<dbReference type="GO" id="GO:0099572">
    <property type="term" value="C:postsynaptic specialization"/>
    <property type="evidence" value="ECO:0007669"/>
    <property type="project" value="TreeGrafter"/>
</dbReference>
<dbReference type="PANTHER" id="PTHR12353:SF3">
    <property type="entry name" value="DISKS LARGE-ASSOCIATED PROTEIN 2"/>
    <property type="match status" value="1"/>
</dbReference>
<dbReference type="GO" id="GO:0060090">
    <property type="term" value="F:molecular adaptor activity"/>
    <property type="evidence" value="ECO:0007669"/>
    <property type="project" value="TreeGrafter"/>
</dbReference>
<dbReference type="AlphaFoldDB" id="A0A8C1I9M2"/>
<dbReference type="GO" id="GO:0098978">
    <property type="term" value="C:glutamatergic synapse"/>
    <property type="evidence" value="ECO:0007669"/>
    <property type="project" value="TreeGrafter"/>
</dbReference>
<dbReference type="Pfam" id="PF03359">
    <property type="entry name" value="GKAP"/>
    <property type="match status" value="1"/>
</dbReference>
<accession>A0A8C1I9M2</accession>
<dbReference type="InterPro" id="IPR005026">
    <property type="entry name" value="SAPAP"/>
</dbReference>
<feature type="compositionally biased region" description="Polar residues" evidence="2">
    <location>
        <begin position="179"/>
        <end position="190"/>
    </location>
</feature>
<dbReference type="PANTHER" id="PTHR12353">
    <property type="entry name" value="DISKS LARGE-ASSOCIATED PROTEIN DAP SAP90/PSD-95-ASSOCIATED PROTEIN"/>
    <property type="match status" value="1"/>
</dbReference>
<evidence type="ECO:0000256" key="2">
    <source>
        <dbReference type="SAM" id="MobiDB-lite"/>
    </source>
</evidence>
<dbReference type="Ensembl" id="ENSCCRT00010010119.1">
    <property type="protein sequence ID" value="ENSCCRP00010009302.1"/>
    <property type="gene ID" value="ENSCCRG00010003960.1"/>
</dbReference>
<reference evidence="3" key="1">
    <citation type="submission" date="2025-08" db="UniProtKB">
        <authorList>
            <consortium name="Ensembl"/>
        </authorList>
    </citation>
    <scope>IDENTIFICATION</scope>
</reference>
<feature type="region of interest" description="Disordered" evidence="2">
    <location>
        <begin position="377"/>
        <end position="400"/>
    </location>
</feature>
<feature type="compositionally biased region" description="Basic and acidic residues" evidence="2">
    <location>
        <begin position="885"/>
        <end position="899"/>
    </location>
</feature>
<feature type="region of interest" description="Disordered" evidence="2">
    <location>
        <begin position="179"/>
        <end position="237"/>
    </location>
</feature>
<organism evidence="3 4">
    <name type="scientific">Cyprinus carpio</name>
    <name type="common">Common carp</name>
    <dbReference type="NCBI Taxonomy" id="7962"/>
    <lineage>
        <taxon>Eukaryota</taxon>
        <taxon>Metazoa</taxon>
        <taxon>Chordata</taxon>
        <taxon>Craniata</taxon>
        <taxon>Vertebrata</taxon>
        <taxon>Euteleostomi</taxon>
        <taxon>Actinopterygii</taxon>
        <taxon>Neopterygii</taxon>
        <taxon>Teleostei</taxon>
        <taxon>Ostariophysi</taxon>
        <taxon>Cypriniformes</taxon>
        <taxon>Cyprinidae</taxon>
        <taxon>Cyprininae</taxon>
        <taxon>Cyprinus</taxon>
    </lineage>
</organism>
<feature type="compositionally biased region" description="Basic and acidic residues" evidence="2">
    <location>
        <begin position="268"/>
        <end position="277"/>
    </location>
</feature>
<proteinExistence type="inferred from homology"/>
<feature type="region of interest" description="Disordered" evidence="2">
    <location>
        <begin position="863"/>
        <end position="899"/>
    </location>
</feature>
<feature type="compositionally biased region" description="Polar residues" evidence="2">
    <location>
        <begin position="387"/>
        <end position="398"/>
    </location>
</feature>